<dbReference type="GO" id="GO:0004803">
    <property type="term" value="F:transposase activity"/>
    <property type="evidence" value="ECO:0007669"/>
    <property type="project" value="InterPro"/>
</dbReference>
<evidence type="ECO:0000256" key="1">
    <source>
        <dbReference type="ARBA" id="ARBA00009964"/>
    </source>
</evidence>
<dbReference type="PANTHER" id="PTHR33215:SF6">
    <property type="entry name" value="TRANSPOSASE INSE FOR INSERTION SEQUENCE IS3A-RELATED"/>
    <property type="match status" value="1"/>
</dbReference>
<keyword evidence="3" id="KW-0238">DNA-binding</keyword>
<gene>
    <name evidence="7" type="ORF">A1507_00300</name>
</gene>
<keyword evidence="2" id="KW-0815">Transposition</keyword>
<protein>
    <submittedName>
        <fullName evidence="7">Transposase</fullName>
    </submittedName>
</protein>
<dbReference type="Proteomes" id="UP000077857">
    <property type="component" value="Unassembled WGS sequence"/>
</dbReference>
<dbReference type="GO" id="GO:0003677">
    <property type="term" value="F:DNA binding"/>
    <property type="evidence" value="ECO:0007669"/>
    <property type="project" value="UniProtKB-KW"/>
</dbReference>
<comment type="function">
    <text evidence="5">Involved in the transposition of the insertion sequence IS3.</text>
</comment>
<sequence>MKTNEQPSVVAGKPKRTHYSPQFKEQALERAKQDGVPKAAKDLGIAQAMLYIWQAKSRQTDQPFEEQKLQQAEIARLKRENARLEEEVAFLKKAAAYFVKQSR</sequence>
<evidence type="ECO:0000256" key="5">
    <source>
        <dbReference type="ARBA" id="ARBA00037276"/>
    </source>
</evidence>
<comment type="similarity">
    <text evidence="1">Belongs to the transposase 8 family.</text>
</comment>
<dbReference type="InterPro" id="IPR051839">
    <property type="entry name" value="RD_transcriptional_regulator"/>
</dbReference>
<name>A0A177NPK8_9GAMM</name>
<evidence type="ECO:0000256" key="4">
    <source>
        <dbReference type="ARBA" id="ARBA00023172"/>
    </source>
</evidence>
<dbReference type="GO" id="GO:0006313">
    <property type="term" value="P:DNA transposition"/>
    <property type="evidence" value="ECO:0007669"/>
    <property type="project" value="InterPro"/>
</dbReference>
<dbReference type="SUPFAM" id="SSF46689">
    <property type="entry name" value="Homeodomain-like"/>
    <property type="match status" value="1"/>
</dbReference>
<evidence type="ECO:0000313" key="7">
    <source>
        <dbReference type="EMBL" id="OAI19139.1"/>
    </source>
</evidence>
<evidence type="ECO:0000313" key="8">
    <source>
        <dbReference type="Proteomes" id="UP000077857"/>
    </source>
</evidence>
<keyword evidence="4" id="KW-0233">DNA recombination</keyword>
<organism evidence="7 8">
    <name type="scientific">Methylomonas koyamae</name>
    <dbReference type="NCBI Taxonomy" id="702114"/>
    <lineage>
        <taxon>Bacteria</taxon>
        <taxon>Pseudomonadati</taxon>
        <taxon>Pseudomonadota</taxon>
        <taxon>Gammaproteobacteria</taxon>
        <taxon>Methylococcales</taxon>
        <taxon>Methylococcaceae</taxon>
        <taxon>Methylomonas</taxon>
    </lineage>
</organism>
<feature type="coiled-coil region" evidence="6">
    <location>
        <begin position="67"/>
        <end position="94"/>
    </location>
</feature>
<evidence type="ECO:0000256" key="6">
    <source>
        <dbReference type="SAM" id="Coils"/>
    </source>
</evidence>
<dbReference type="InterPro" id="IPR009057">
    <property type="entry name" value="Homeodomain-like_sf"/>
</dbReference>
<reference evidence="7 8" key="1">
    <citation type="submission" date="2016-03" db="EMBL/GenBank/DDBJ databases">
        <authorList>
            <person name="Ploux O."/>
        </authorList>
    </citation>
    <scope>NUCLEOTIDE SEQUENCE [LARGE SCALE GENOMIC DNA]</scope>
    <source>
        <strain evidence="7 8">R-45378</strain>
    </source>
</reference>
<evidence type="ECO:0000256" key="2">
    <source>
        <dbReference type="ARBA" id="ARBA00022578"/>
    </source>
</evidence>
<keyword evidence="6" id="KW-0175">Coiled coil</keyword>
<dbReference type="Pfam" id="PF01527">
    <property type="entry name" value="HTH_Tnp_1"/>
    <property type="match status" value="1"/>
</dbReference>
<proteinExistence type="inferred from homology"/>
<dbReference type="AlphaFoldDB" id="A0A177NPK8"/>
<comment type="caution">
    <text evidence="7">The sequence shown here is derived from an EMBL/GenBank/DDBJ whole genome shotgun (WGS) entry which is preliminary data.</text>
</comment>
<dbReference type="PANTHER" id="PTHR33215">
    <property type="entry name" value="PROTEIN DISTAL ANTENNA"/>
    <property type="match status" value="1"/>
</dbReference>
<dbReference type="Gene3D" id="1.10.10.60">
    <property type="entry name" value="Homeodomain-like"/>
    <property type="match status" value="1"/>
</dbReference>
<accession>A0A177NPK8</accession>
<evidence type="ECO:0000256" key="3">
    <source>
        <dbReference type="ARBA" id="ARBA00023125"/>
    </source>
</evidence>
<dbReference type="EMBL" id="LUUJ01000052">
    <property type="protein sequence ID" value="OAI19139.1"/>
    <property type="molecule type" value="Genomic_DNA"/>
</dbReference>
<dbReference type="InterPro" id="IPR002514">
    <property type="entry name" value="Transposase_8"/>
</dbReference>